<protein>
    <submittedName>
        <fullName evidence="2">Uncharacterized protein</fullName>
    </submittedName>
</protein>
<accession>A0A4Y3WM87</accession>
<sequence>MSGRQRTDHRHSGGRRATLPMLMIYIAYLLVTVPMLRKRLKGEWPGPDAGTDGYFSLGRWGMPVNILAVVWGAAMAVNPAWPREDVYGAGVLSFIAPIFIGAVILIGLTWYLARGRHEVGTLPEHMAKNLEQAP</sequence>
<reference evidence="2 3" key="1">
    <citation type="submission" date="2019-06" db="EMBL/GenBank/DDBJ databases">
        <title>Whole genome shotgun sequence of Pseudonocardia hydrocarbonoxydans NBRC 14498.</title>
        <authorList>
            <person name="Hosoyama A."/>
            <person name="Uohara A."/>
            <person name="Ohji S."/>
            <person name="Ichikawa N."/>
        </authorList>
    </citation>
    <scope>NUCLEOTIDE SEQUENCE [LARGE SCALE GENOMIC DNA]</scope>
    <source>
        <strain evidence="2 3">NBRC 14498</strain>
    </source>
</reference>
<evidence type="ECO:0000313" key="2">
    <source>
        <dbReference type="EMBL" id="GEC19895.1"/>
    </source>
</evidence>
<comment type="caution">
    <text evidence="2">The sequence shown here is derived from an EMBL/GenBank/DDBJ whole genome shotgun (WGS) entry which is preliminary data.</text>
</comment>
<dbReference type="AlphaFoldDB" id="A0A4Y3WM87"/>
<proteinExistence type="predicted"/>
<feature type="transmembrane region" description="Helical" evidence="1">
    <location>
        <begin position="21"/>
        <end position="37"/>
    </location>
</feature>
<organism evidence="2 3">
    <name type="scientific">Pseudonocardia hydrocarbonoxydans</name>
    <dbReference type="NCBI Taxonomy" id="76726"/>
    <lineage>
        <taxon>Bacteria</taxon>
        <taxon>Bacillati</taxon>
        <taxon>Actinomycetota</taxon>
        <taxon>Actinomycetes</taxon>
        <taxon>Pseudonocardiales</taxon>
        <taxon>Pseudonocardiaceae</taxon>
        <taxon>Pseudonocardia</taxon>
    </lineage>
</organism>
<evidence type="ECO:0000313" key="3">
    <source>
        <dbReference type="Proteomes" id="UP000320338"/>
    </source>
</evidence>
<keyword evidence="1" id="KW-0812">Transmembrane</keyword>
<keyword evidence="1" id="KW-0472">Membrane</keyword>
<feature type="transmembrane region" description="Helical" evidence="1">
    <location>
        <begin position="57"/>
        <end position="77"/>
    </location>
</feature>
<name>A0A4Y3WM87_9PSEU</name>
<keyword evidence="1" id="KW-1133">Transmembrane helix</keyword>
<evidence type="ECO:0000256" key="1">
    <source>
        <dbReference type="SAM" id="Phobius"/>
    </source>
</evidence>
<feature type="transmembrane region" description="Helical" evidence="1">
    <location>
        <begin position="89"/>
        <end position="113"/>
    </location>
</feature>
<gene>
    <name evidence="2" type="ORF">PHY01_21780</name>
</gene>
<keyword evidence="3" id="KW-1185">Reference proteome</keyword>
<dbReference type="Proteomes" id="UP000320338">
    <property type="component" value="Unassembled WGS sequence"/>
</dbReference>
<dbReference type="EMBL" id="BJNG01000016">
    <property type="protein sequence ID" value="GEC19895.1"/>
    <property type="molecule type" value="Genomic_DNA"/>
</dbReference>